<dbReference type="PANTHER" id="PTHR10996">
    <property type="entry name" value="2-HYDROXYACID DEHYDROGENASE-RELATED"/>
    <property type="match status" value="1"/>
</dbReference>
<dbReference type="Proteomes" id="UP000019028">
    <property type="component" value="Chromosome"/>
</dbReference>
<dbReference type="EMBL" id="CP006569">
    <property type="protein sequence ID" value="AHF77480.1"/>
    <property type="molecule type" value="Genomic_DNA"/>
</dbReference>
<dbReference type="PATRIC" id="fig|1239307.3.peg.2717"/>
<evidence type="ECO:0000256" key="3">
    <source>
        <dbReference type="ARBA" id="ARBA00023027"/>
    </source>
</evidence>
<dbReference type="OrthoDB" id="9805416at2"/>
<evidence type="ECO:0000313" key="7">
    <source>
        <dbReference type="EMBL" id="AHF77480.1"/>
    </source>
</evidence>
<feature type="domain" description="D-isomer specific 2-hydroxyacid dehydrogenase catalytic" evidence="5">
    <location>
        <begin position="61"/>
        <end position="332"/>
    </location>
</feature>
<evidence type="ECO:0000256" key="2">
    <source>
        <dbReference type="ARBA" id="ARBA00023002"/>
    </source>
</evidence>
<dbReference type="SUPFAM" id="SSF52283">
    <property type="entry name" value="Formate/glycerate dehydrogenase catalytic domain-like"/>
    <property type="match status" value="1"/>
</dbReference>
<dbReference type="HOGENOM" id="CLU_019796_1_2_6"/>
<protein>
    <submittedName>
        <fullName evidence="7">D-isomer specific 2-hydroxyacid dehydrogenase NAD-binding protein</fullName>
    </submittedName>
</protein>
<organism evidence="7 8">
    <name type="scientific">Sodalis praecaptivus</name>
    <dbReference type="NCBI Taxonomy" id="1239307"/>
    <lineage>
        <taxon>Bacteria</taxon>
        <taxon>Pseudomonadati</taxon>
        <taxon>Pseudomonadota</taxon>
        <taxon>Gammaproteobacteria</taxon>
        <taxon>Enterobacterales</taxon>
        <taxon>Bruguierivoracaceae</taxon>
        <taxon>Sodalis</taxon>
    </lineage>
</organism>
<keyword evidence="3" id="KW-0520">NAD</keyword>
<evidence type="ECO:0000256" key="4">
    <source>
        <dbReference type="RuleBase" id="RU003719"/>
    </source>
</evidence>
<accession>W0HZ56</accession>
<evidence type="ECO:0000259" key="5">
    <source>
        <dbReference type="Pfam" id="PF00389"/>
    </source>
</evidence>
<dbReference type="Pfam" id="PF00389">
    <property type="entry name" value="2-Hacid_dh"/>
    <property type="match status" value="1"/>
</dbReference>
<dbReference type="Pfam" id="PF02826">
    <property type="entry name" value="2-Hacid_dh_C"/>
    <property type="match status" value="1"/>
</dbReference>
<dbReference type="SUPFAM" id="SSF51735">
    <property type="entry name" value="NAD(P)-binding Rossmann-fold domains"/>
    <property type="match status" value="1"/>
</dbReference>
<gene>
    <name evidence="7" type="ORF">Sant_2438</name>
</gene>
<feature type="domain" description="D-isomer specific 2-hydroxyacid dehydrogenase NAD-binding" evidence="6">
    <location>
        <begin position="129"/>
        <end position="301"/>
    </location>
</feature>
<dbReference type="GO" id="GO:0030267">
    <property type="term" value="F:glyoxylate reductase (NADPH) activity"/>
    <property type="evidence" value="ECO:0007669"/>
    <property type="project" value="TreeGrafter"/>
</dbReference>
<evidence type="ECO:0000256" key="1">
    <source>
        <dbReference type="ARBA" id="ARBA00022857"/>
    </source>
</evidence>
<keyword evidence="2 4" id="KW-0560">Oxidoreductase</keyword>
<dbReference type="Gene3D" id="3.40.50.720">
    <property type="entry name" value="NAD(P)-binding Rossmann-like Domain"/>
    <property type="match status" value="2"/>
</dbReference>
<name>W0HZ56_9GAMM</name>
<dbReference type="InterPro" id="IPR036291">
    <property type="entry name" value="NAD(P)-bd_dom_sf"/>
</dbReference>
<dbReference type="PANTHER" id="PTHR10996:SF178">
    <property type="entry name" value="2-HYDROXYACID DEHYDROGENASE YGL185C-RELATED"/>
    <property type="match status" value="1"/>
</dbReference>
<dbReference type="CDD" id="cd12156">
    <property type="entry name" value="HPPR"/>
    <property type="match status" value="1"/>
</dbReference>
<dbReference type="FunFam" id="3.40.50.720:FF:000213">
    <property type="entry name" value="Putative 2-hydroxyacid dehydrogenase"/>
    <property type="match status" value="1"/>
</dbReference>
<keyword evidence="1" id="KW-0521">NADP</keyword>
<comment type="similarity">
    <text evidence="4">Belongs to the D-isomer specific 2-hydroxyacid dehydrogenase family.</text>
</comment>
<dbReference type="RefSeq" id="WP_025422627.1">
    <property type="nucleotide sequence ID" value="NZ_CP006569.1"/>
</dbReference>
<dbReference type="InterPro" id="IPR006140">
    <property type="entry name" value="D-isomer_DH_NAD-bd"/>
</dbReference>
<evidence type="ECO:0000259" key="6">
    <source>
        <dbReference type="Pfam" id="PF02826"/>
    </source>
</evidence>
<reference evidence="7 8" key="1">
    <citation type="journal article" date="2014" name="Genome Biol. Evol.">
        <title>Genome degeneration and adaptation in a nascent stage of symbiosis.</title>
        <authorList>
            <person name="Oakeson K.F."/>
            <person name="Gil R."/>
            <person name="Clayton A.L."/>
            <person name="Dunn D.M."/>
            <person name="von Niederhausern A.C."/>
            <person name="Hamil C."/>
            <person name="Aoyagi A."/>
            <person name="Duval B."/>
            <person name="Baca A."/>
            <person name="Silva F.J."/>
            <person name="Vallier A."/>
            <person name="Jackson D.G."/>
            <person name="Latorre A."/>
            <person name="Weiss R.B."/>
            <person name="Heddi A."/>
            <person name="Moya A."/>
            <person name="Dale C."/>
        </authorList>
    </citation>
    <scope>NUCLEOTIDE SEQUENCE [LARGE SCALE GENOMIC DNA]</scope>
    <source>
        <strain evidence="7 8">HS1</strain>
    </source>
</reference>
<dbReference type="InterPro" id="IPR006139">
    <property type="entry name" value="D-isomer_2_OHA_DH_cat_dom"/>
</dbReference>
<dbReference type="GO" id="GO:0005829">
    <property type="term" value="C:cytosol"/>
    <property type="evidence" value="ECO:0007669"/>
    <property type="project" value="TreeGrafter"/>
</dbReference>
<evidence type="ECO:0000313" key="8">
    <source>
        <dbReference type="Proteomes" id="UP000019028"/>
    </source>
</evidence>
<sequence length="336" mass="35272">MTVRLLSHIDVPPAHRPAFAAAGVTLYLAPRADPNGPLWPDGPLRPVPATAAQGSVEDEVFDAAAIDVLLTIGSLGISAQEMDKLPALRLICCLGVGYERVDLAAAAARGIRVTHGRGTNDTSVADHAMALMLALVRDIAPLDRAVRRGQWQQSRRLRPQLSGKRVGILGLGTIGANIAERCARGFAMEVGYHNRRPKADCAYHYCSSATVLAQWCEILVIATPGGAATRHLVDEGVLTALGAEGFLVNIARGSVVDTAALTAALQAQAIAGAALDVIEGEPQVPPALLAQDNVLITPHVAARSPQAMTAMYRQMLENLACHLNGQPLLTPVAAGE</sequence>
<dbReference type="AlphaFoldDB" id="W0HZ56"/>
<keyword evidence="8" id="KW-1185">Reference proteome</keyword>
<dbReference type="GO" id="GO:0051287">
    <property type="term" value="F:NAD binding"/>
    <property type="evidence" value="ECO:0007669"/>
    <property type="project" value="InterPro"/>
</dbReference>
<dbReference type="InterPro" id="IPR050223">
    <property type="entry name" value="D-isomer_2-hydroxyacid_DH"/>
</dbReference>
<proteinExistence type="inferred from homology"/>
<dbReference type="KEGG" id="sod:Sant_2438"/>
<dbReference type="GO" id="GO:0016618">
    <property type="term" value="F:hydroxypyruvate reductase [NAD(P)H] activity"/>
    <property type="evidence" value="ECO:0007669"/>
    <property type="project" value="TreeGrafter"/>
</dbReference>